<dbReference type="SMART" id="SM00387">
    <property type="entry name" value="HATPase_c"/>
    <property type="match status" value="1"/>
</dbReference>
<reference evidence="8 9" key="1">
    <citation type="submission" date="2020-08" db="EMBL/GenBank/DDBJ databases">
        <title>Genomic Encyclopedia of Type Strains, Phase IV (KMG-IV): sequencing the most valuable type-strain genomes for metagenomic binning, comparative biology and taxonomic classification.</title>
        <authorList>
            <person name="Goeker M."/>
        </authorList>
    </citation>
    <scope>NUCLEOTIDE SEQUENCE [LARGE SCALE GENOMIC DNA]</scope>
    <source>
        <strain evidence="8 9">DSM 29348</strain>
    </source>
</reference>
<dbReference type="EMBL" id="JACIEB010000001">
    <property type="protein sequence ID" value="MBB3980892.1"/>
    <property type="molecule type" value="Genomic_DNA"/>
</dbReference>
<dbReference type="PANTHER" id="PTHR43711">
    <property type="entry name" value="TWO-COMPONENT HISTIDINE KINASE"/>
    <property type="match status" value="1"/>
</dbReference>
<evidence type="ECO:0000313" key="9">
    <source>
        <dbReference type="Proteomes" id="UP000552757"/>
    </source>
</evidence>
<evidence type="ECO:0000256" key="4">
    <source>
        <dbReference type="ARBA" id="ARBA00022777"/>
    </source>
</evidence>
<evidence type="ECO:0000256" key="2">
    <source>
        <dbReference type="ARBA" id="ARBA00012438"/>
    </source>
</evidence>
<evidence type="ECO:0000256" key="5">
    <source>
        <dbReference type="ARBA" id="ARBA00023012"/>
    </source>
</evidence>
<dbReference type="PRINTS" id="PR00344">
    <property type="entry name" value="BCTRLSENSOR"/>
</dbReference>
<dbReference type="InterPro" id="IPR003594">
    <property type="entry name" value="HATPase_dom"/>
</dbReference>
<keyword evidence="3" id="KW-0808">Transferase</keyword>
<evidence type="ECO:0000259" key="7">
    <source>
        <dbReference type="PROSITE" id="PS50109"/>
    </source>
</evidence>
<accession>A0A7W6DHW6</accession>
<dbReference type="Gene3D" id="3.30.565.10">
    <property type="entry name" value="Histidine kinase-like ATPase, C-terminal domain"/>
    <property type="match status" value="1"/>
</dbReference>
<feature type="compositionally biased region" description="Basic and acidic residues" evidence="6">
    <location>
        <begin position="215"/>
        <end position="228"/>
    </location>
</feature>
<dbReference type="Pfam" id="PF02518">
    <property type="entry name" value="HATPase_c"/>
    <property type="match status" value="1"/>
</dbReference>
<dbReference type="PANTHER" id="PTHR43711:SF1">
    <property type="entry name" value="HISTIDINE KINASE 1"/>
    <property type="match status" value="1"/>
</dbReference>
<evidence type="ECO:0000313" key="8">
    <source>
        <dbReference type="EMBL" id="MBB3980892.1"/>
    </source>
</evidence>
<evidence type="ECO:0000256" key="3">
    <source>
        <dbReference type="ARBA" id="ARBA00022679"/>
    </source>
</evidence>
<dbReference type="EC" id="2.7.13.3" evidence="2"/>
<protein>
    <recommendedName>
        <fullName evidence="2">histidine kinase</fullName>
        <ecNumber evidence="2">2.7.13.3</ecNumber>
    </recommendedName>
</protein>
<keyword evidence="9" id="KW-1185">Reference proteome</keyword>
<dbReference type="Proteomes" id="UP000552757">
    <property type="component" value="Unassembled WGS sequence"/>
</dbReference>
<dbReference type="InterPro" id="IPR050736">
    <property type="entry name" value="Sensor_HK_Regulatory"/>
</dbReference>
<dbReference type="PROSITE" id="PS50109">
    <property type="entry name" value="HIS_KIN"/>
    <property type="match status" value="1"/>
</dbReference>
<comment type="caution">
    <text evidence="8">The sequence shown here is derived from an EMBL/GenBank/DDBJ whole genome shotgun (WGS) entry which is preliminary data.</text>
</comment>
<sequence>MNAHPAILRASVAADGRLISADAPILALQREAGGALGEMLAVPALAAVARLVTRLGIMVSRPVVAAGLTHDVDMWVRARPDAGGVAMAIVDWRERPAAGPMGEEAERQASFAASAEGWIWQVDPAMRFTLCLPGEGPDGALPDPAPVAGMAFTRMFTLLPDADGDLAILGAFARRQPFERQHASLRQGGGAAVLLSGFPLFDAMGRLMGYRGHAAPDRGHAAPDRSDEAEAATGAEGAEPMVGVDFSRRLDRSLRLPLGRIIANADSIAAQMDGPLRPDYAGYATDIASAGRHLMALIDDLADLQAIDRPDFAVAREEVDLADVARRAAGLLGVRALDRKIRIDPPDMDEAMPAIGEFRRVLQILVNLVGNAVRYSPDGSQIWLRVDGDEAEARVTVADQGPGIAADMQDRIFDKFERLGRDDAGGSGLGLYISRRLARAMGGDISIESAPGQGARFTLSLPTG</sequence>
<dbReference type="GO" id="GO:0000160">
    <property type="term" value="P:phosphorelay signal transduction system"/>
    <property type="evidence" value="ECO:0007669"/>
    <property type="project" value="UniProtKB-KW"/>
</dbReference>
<organism evidence="8 9">
    <name type="scientific">Sphingobium fontiphilum</name>
    <dbReference type="NCBI Taxonomy" id="944425"/>
    <lineage>
        <taxon>Bacteria</taxon>
        <taxon>Pseudomonadati</taxon>
        <taxon>Pseudomonadota</taxon>
        <taxon>Alphaproteobacteria</taxon>
        <taxon>Sphingomonadales</taxon>
        <taxon>Sphingomonadaceae</taxon>
        <taxon>Sphingobium</taxon>
    </lineage>
</organism>
<evidence type="ECO:0000256" key="1">
    <source>
        <dbReference type="ARBA" id="ARBA00000085"/>
    </source>
</evidence>
<evidence type="ECO:0000256" key="6">
    <source>
        <dbReference type="SAM" id="MobiDB-lite"/>
    </source>
</evidence>
<dbReference type="SUPFAM" id="SSF55874">
    <property type="entry name" value="ATPase domain of HSP90 chaperone/DNA topoisomerase II/histidine kinase"/>
    <property type="match status" value="1"/>
</dbReference>
<name>A0A7W6DHW6_9SPHN</name>
<proteinExistence type="predicted"/>
<dbReference type="InterPro" id="IPR005467">
    <property type="entry name" value="His_kinase_dom"/>
</dbReference>
<feature type="domain" description="Histidine kinase" evidence="7">
    <location>
        <begin position="249"/>
        <end position="464"/>
    </location>
</feature>
<comment type="catalytic activity">
    <reaction evidence="1">
        <text>ATP + protein L-histidine = ADP + protein N-phospho-L-histidine.</text>
        <dbReference type="EC" id="2.7.13.3"/>
    </reaction>
</comment>
<dbReference type="InterPro" id="IPR036890">
    <property type="entry name" value="HATPase_C_sf"/>
</dbReference>
<gene>
    <name evidence="8" type="ORF">GGR44_000523</name>
</gene>
<feature type="region of interest" description="Disordered" evidence="6">
    <location>
        <begin position="215"/>
        <end position="238"/>
    </location>
</feature>
<dbReference type="AlphaFoldDB" id="A0A7W6DHW6"/>
<dbReference type="InterPro" id="IPR004358">
    <property type="entry name" value="Sig_transdc_His_kin-like_C"/>
</dbReference>
<keyword evidence="5" id="KW-0902">Two-component regulatory system</keyword>
<dbReference type="GO" id="GO:0004673">
    <property type="term" value="F:protein histidine kinase activity"/>
    <property type="evidence" value="ECO:0007669"/>
    <property type="project" value="UniProtKB-EC"/>
</dbReference>
<keyword evidence="4 8" id="KW-0418">Kinase</keyword>